<protein>
    <submittedName>
        <fullName evidence="3">Uncharacterized protein</fullName>
    </submittedName>
</protein>
<reference evidence="3 4" key="1">
    <citation type="journal article" date="2022" name="Nat. Genet.">
        <title>Improved pea reference genome and pan-genome highlight genomic features and evolutionary characteristics.</title>
        <authorList>
            <person name="Yang T."/>
            <person name="Liu R."/>
            <person name="Luo Y."/>
            <person name="Hu S."/>
            <person name="Wang D."/>
            <person name="Wang C."/>
            <person name="Pandey M.K."/>
            <person name="Ge S."/>
            <person name="Xu Q."/>
            <person name="Li N."/>
            <person name="Li G."/>
            <person name="Huang Y."/>
            <person name="Saxena R.K."/>
            <person name="Ji Y."/>
            <person name="Li M."/>
            <person name="Yan X."/>
            <person name="He Y."/>
            <person name="Liu Y."/>
            <person name="Wang X."/>
            <person name="Xiang C."/>
            <person name="Varshney R.K."/>
            <person name="Ding H."/>
            <person name="Gao S."/>
            <person name="Zong X."/>
        </authorList>
    </citation>
    <scope>NUCLEOTIDE SEQUENCE [LARGE SCALE GENOMIC DNA]</scope>
    <source>
        <strain evidence="3 4">cv. Zhongwan 6</strain>
    </source>
</reference>
<feature type="non-terminal residue" evidence="3">
    <location>
        <position position="123"/>
    </location>
</feature>
<evidence type="ECO:0000313" key="4">
    <source>
        <dbReference type="Proteomes" id="UP001058974"/>
    </source>
</evidence>
<dbReference type="InterPro" id="IPR036259">
    <property type="entry name" value="MFS_trans_sf"/>
</dbReference>
<feature type="transmembrane region" description="Helical" evidence="2">
    <location>
        <begin position="96"/>
        <end position="114"/>
    </location>
</feature>
<dbReference type="AlphaFoldDB" id="A0A9D4XWI4"/>
<evidence type="ECO:0000313" key="3">
    <source>
        <dbReference type="EMBL" id="KAI5427414.1"/>
    </source>
</evidence>
<organism evidence="3 4">
    <name type="scientific">Pisum sativum</name>
    <name type="common">Garden pea</name>
    <name type="synonym">Lathyrus oleraceus</name>
    <dbReference type="NCBI Taxonomy" id="3888"/>
    <lineage>
        <taxon>Eukaryota</taxon>
        <taxon>Viridiplantae</taxon>
        <taxon>Streptophyta</taxon>
        <taxon>Embryophyta</taxon>
        <taxon>Tracheophyta</taxon>
        <taxon>Spermatophyta</taxon>
        <taxon>Magnoliopsida</taxon>
        <taxon>eudicotyledons</taxon>
        <taxon>Gunneridae</taxon>
        <taxon>Pentapetalae</taxon>
        <taxon>rosids</taxon>
        <taxon>fabids</taxon>
        <taxon>Fabales</taxon>
        <taxon>Fabaceae</taxon>
        <taxon>Papilionoideae</taxon>
        <taxon>50 kb inversion clade</taxon>
        <taxon>NPAAA clade</taxon>
        <taxon>Hologalegina</taxon>
        <taxon>IRL clade</taxon>
        <taxon>Fabeae</taxon>
        <taxon>Lathyrus</taxon>
    </lineage>
</organism>
<keyword evidence="2" id="KW-1133">Transmembrane helix</keyword>
<dbReference type="PANTHER" id="PTHR11654">
    <property type="entry name" value="OLIGOPEPTIDE TRANSPORTER-RELATED"/>
    <property type="match status" value="1"/>
</dbReference>
<dbReference type="SUPFAM" id="SSF103473">
    <property type="entry name" value="MFS general substrate transporter"/>
    <property type="match status" value="1"/>
</dbReference>
<gene>
    <name evidence="3" type="ORF">KIW84_032725</name>
</gene>
<dbReference type="Proteomes" id="UP001058974">
    <property type="component" value="Chromosome 3"/>
</dbReference>
<dbReference type="Gene3D" id="1.20.1250.20">
    <property type="entry name" value="MFS general substrate transporter like domains"/>
    <property type="match status" value="1"/>
</dbReference>
<dbReference type="EMBL" id="JAMSHJ010000003">
    <property type="protein sequence ID" value="KAI5427414.1"/>
    <property type="molecule type" value="Genomic_DNA"/>
</dbReference>
<accession>A0A9D4XWI4</accession>
<keyword evidence="2" id="KW-0472">Membrane</keyword>
<keyword evidence="2" id="KW-0812">Transmembrane</keyword>
<sequence length="123" mass="13635">LDMEEEKSIRGNGEKEKEKKNGKQRGGIRTLPFILANEVCDRFASSGFHANMISYLTQQLNMPLVSASNTLSNFNGVSSLTPLLGAFIADSFAGRFWTIVVATIIYELVISYMLPFSNPLELL</sequence>
<name>A0A9D4XWI4_PEA</name>
<evidence type="ECO:0000256" key="1">
    <source>
        <dbReference type="SAM" id="MobiDB-lite"/>
    </source>
</evidence>
<proteinExistence type="predicted"/>
<comment type="caution">
    <text evidence="3">The sequence shown here is derived from an EMBL/GenBank/DDBJ whole genome shotgun (WGS) entry which is preliminary data.</text>
</comment>
<feature type="non-terminal residue" evidence="3">
    <location>
        <position position="1"/>
    </location>
</feature>
<feature type="region of interest" description="Disordered" evidence="1">
    <location>
        <begin position="1"/>
        <end position="25"/>
    </location>
</feature>
<feature type="compositionally biased region" description="Basic and acidic residues" evidence="1">
    <location>
        <begin position="1"/>
        <end position="21"/>
    </location>
</feature>
<evidence type="ECO:0000256" key="2">
    <source>
        <dbReference type="SAM" id="Phobius"/>
    </source>
</evidence>
<dbReference type="Gramene" id="Psat03G0272500-T2">
    <property type="protein sequence ID" value="KAI5427414.1"/>
    <property type="gene ID" value="KIW84_032725"/>
</dbReference>
<keyword evidence="4" id="KW-1185">Reference proteome</keyword>